<dbReference type="STRING" id="740709.A10D4_08042"/>
<reference evidence="2 3" key="1">
    <citation type="journal article" date="2012" name="J. Bacteriol.">
        <title>Genome Sequence of Idiomarina xiamenensis Type Strain 10-D-4.</title>
        <authorList>
            <person name="Lai Q."/>
            <person name="Wang L."/>
            <person name="Wang W."/>
            <person name="Shao Z."/>
        </authorList>
    </citation>
    <scope>NUCLEOTIDE SEQUENCE [LARGE SCALE GENOMIC DNA]</scope>
    <source>
        <strain evidence="2 3">10-D-4</strain>
    </source>
</reference>
<evidence type="ECO:0000313" key="2">
    <source>
        <dbReference type="EMBL" id="EKE83358.1"/>
    </source>
</evidence>
<dbReference type="RefSeq" id="WP_008488840.1">
    <property type="nucleotide sequence ID" value="NZ_AMRG01000009.1"/>
</dbReference>
<dbReference type="eggNOG" id="COG1418">
    <property type="taxonomic scope" value="Bacteria"/>
</dbReference>
<sequence>MYAKYEPLLIEFIAATMAADPAHDPQHINRVVSNAKQLARHESANLAVVVPAAYLHDCFSLPKNHPERAKSSQLAAQKARQFLVSINYPELHLDAITHAITAHSYSAGITPQTLEAKVVQDADRLDALGAIGIARCIQVGSSMGVELYHGDDPFAQEREWNDKHYTFDHFYTKLFRLPDAMHTHAARQEAKRRLAFMQDYLQQLGTEIAVADAASITTTT</sequence>
<dbReference type="SUPFAM" id="SSF109604">
    <property type="entry name" value="HD-domain/PDEase-like"/>
    <property type="match status" value="1"/>
</dbReference>
<dbReference type="PANTHER" id="PTHR33594">
    <property type="entry name" value="SUPERFAMILY HYDROLASE, PUTATIVE (AFU_ORTHOLOGUE AFUA_1G03035)-RELATED"/>
    <property type="match status" value="1"/>
</dbReference>
<comment type="caution">
    <text evidence="2">The sequence shown here is derived from an EMBL/GenBank/DDBJ whole genome shotgun (WGS) entry which is preliminary data.</text>
</comment>
<dbReference type="CDD" id="cd00077">
    <property type="entry name" value="HDc"/>
    <property type="match status" value="1"/>
</dbReference>
<evidence type="ECO:0000259" key="1">
    <source>
        <dbReference type="PROSITE" id="PS51831"/>
    </source>
</evidence>
<organism evidence="2 3">
    <name type="scientific">Idiomarina xiamenensis 10-D-4</name>
    <dbReference type="NCBI Taxonomy" id="740709"/>
    <lineage>
        <taxon>Bacteria</taxon>
        <taxon>Pseudomonadati</taxon>
        <taxon>Pseudomonadota</taxon>
        <taxon>Gammaproteobacteria</taxon>
        <taxon>Alteromonadales</taxon>
        <taxon>Idiomarinaceae</taxon>
        <taxon>Idiomarina</taxon>
    </lineage>
</organism>
<proteinExistence type="predicted"/>
<keyword evidence="3" id="KW-1185">Reference proteome</keyword>
<dbReference type="PANTHER" id="PTHR33594:SF1">
    <property type="entry name" value="HD_PDEASE DOMAIN-CONTAINING PROTEIN"/>
    <property type="match status" value="1"/>
</dbReference>
<gene>
    <name evidence="2" type="ORF">A10D4_08042</name>
</gene>
<dbReference type="InterPro" id="IPR006674">
    <property type="entry name" value="HD_domain"/>
</dbReference>
<dbReference type="InterPro" id="IPR003607">
    <property type="entry name" value="HD/PDEase_dom"/>
</dbReference>
<dbReference type="Proteomes" id="UP000014115">
    <property type="component" value="Unassembled WGS sequence"/>
</dbReference>
<dbReference type="PROSITE" id="PS51831">
    <property type="entry name" value="HD"/>
    <property type="match status" value="1"/>
</dbReference>
<protein>
    <submittedName>
        <fullName evidence="2">Metal-dependent phosphohydrolase with HD region, subdomain</fullName>
    </submittedName>
</protein>
<feature type="domain" description="HD" evidence="1">
    <location>
        <begin position="24"/>
        <end position="128"/>
    </location>
</feature>
<dbReference type="SMART" id="SM00471">
    <property type="entry name" value="HDc"/>
    <property type="match status" value="1"/>
</dbReference>
<accession>K2K6S7</accession>
<name>K2K6S7_9GAMM</name>
<dbReference type="GO" id="GO:0016787">
    <property type="term" value="F:hydrolase activity"/>
    <property type="evidence" value="ECO:0007669"/>
    <property type="project" value="UniProtKB-KW"/>
</dbReference>
<dbReference type="EMBL" id="AMRG01000009">
    <property type="protein sequence ID" value="EKE83358.1"/>
    <property type="molecule type" value="Genomic_DNA"/>
</dbReference>
<keyword evidence="2" id="KW-0378">Hydrolase</keyword>
<evidence type="ECO:0000313" key="3">
    <source>
        <dbReference type="Proteomes" id="UP000014115"/>
    </source>
</evidence>
<dbReference type="AlphaFoldDB" id="K2K6S7"/>
<dbReference type="Gene3D" id="1.10.3210.50">
    <property type="match status" value="1"/>
</dbReference>
<dbReference type="OrthoDB" id="9797344at2"/>
<dbReference type="PATRIC" id="fig|740709.3.peg.1629"/>
<dbReference type="Pfam" id="PF01966">
    <property type="entry name" value="HD"/>
    <property type="match status" value="1"/>
</dbReference>